<evidence type="ECO:0000256" key="2">
    <source>
        <dbReference type="ARBA" id="ARBA00022679"/>
    </source>
</evidence>
<comment type="caution">
    <text evidence="5">The sequence shown here is derived from an EMBL/GenBank/DDBJ whole genome shotgun (WGS) entry which is preliminary data.</text>
</comment>
<dbReference type="InterPro" id="IPR004616">
    <property type="entry name" value="Leu/Phe-tRNA_Trfase"/>
</dbReference>
<dbReference type="Gene3D" id="3.30.70.3550">
    <property type="entry name" value="Leucyl/phenylalanyl-tRNA-protein transferase, N-terminal domain"/>
    <property type="match status" value="1"/>
</dbReference>
<dbReference type="Pfam" id="PF03588">
    <property type="entry name" value="Leu_Phe_trans"/>
    <property type="match status" value="1"/>
</dbReference>
<dbReference type="EMBL" id="DSVL01000393">
    <property type="protein sequence ID" value="HFH30367.1"/>
    <property type="molecule type" value="Genomic_DNA"/>
</dbReference>
<evidence type="ECO:0000313" key="5">
    <source>
        <dbReference type="EMBL" id="HFH30367.1"/>
    </source>
</evidence>
<dbReference type="HAMAP" id="MF_00688">
    <property type="entry name" value="Leu_Phe_trans"/>
    <property type="match status" value="1"/>
</dbReference>
<dbReference type="SUPFAM" id="SSF55729">
    <property type="entry name" value="Acyl-CoA N-acyltransferases (Nat)"/>
    <property type="match status" value="1"/>
</dbReference>
<proteinExistence type="inferred from homology"/>
<dbReference type="AlphaFoldDB" id="A0A7C3IKJ1"/>
<dbReference type="InterPro" id="IPR016181">
    <property type="entry name" value="Acyl_CoA_acyltransferase"/>
</dbReference>
<gene>
    <name evidence="4" type="primary">aat</name>
    <name evidence="5" type="ORF">ENS59_12810</name>
</gene>
<comment type="catalytic activity">
    <reaction evidence="4">
        <text>N-terminal L-lysyl-[protein] + L-leucyl-tRNA(Leu) = N-terminal L-leucyl-L-lysyl-[protein] + tRNA(Leu) + H(+)</text>
        <dbReference type="Rhea" id="RHEA:12340"/>
        <dbReference type="Rhea" id="RHEA-COMP:9613"/>
        <dbReference type="Rhea" id="RHEA-COMP:9622"/>
        <dbReference type="Rhea" id="RHEA-COMP:12670"/>
        <dbReference type="Rhea" id="RHEA-COMP:12671"/>
        <dbReference type="ChEBI" id="CHEBI:15378"/>
        <dbReference type="ChEBI" id="CHEBI:65249"/>
        <dbReference type="ChEBI" id="CHEBI:78442"/>
        <dbReference type="ChEBI" id="CHEBI:78494"/>
        <dbReference type="ChEBI" id="CHEBI:133043"/>
        <dbReference type="EC" id="2.3.2.6"/>
    </reaction>
</comment>
<keyword evidence="2 4" id="KW-0808">Transferase</keyword>
<dbReference type="PANTHER" id="PTHR30098:SF2">
    <property type="entry name" value="LEUCYL_PHENYLALANYL-TRNA--PROTEIN TRANSFERASE"/>
    <property type="match status" value="1"/>
</dbReference>
<name>A0A7C3IKJ1_9SPIR</name>
<dbReference type="GO" id="GO:0005737">
    <property type="term" value="C:cytoplasm"/>
    <property type="evidence" value="ECO:0007669"/>
    <property type="project" value="UniProtKB-SubCell"/>
</dbReference>
<accession>A0A7C3IKJ1</accession>
<sequence length="251" mass="28359">MGYWRGPGPDPHFPYLTEEERFTFPDPEHCDDWIVAVGGNLSPGMLLSAYEQGIFPWYNPEDPLIWQSPDPRFVIYPETLHISESMQKILKKHLFTIRFDTNFEEVIHGCGSVPRPGQGGTWITQDIIQAYTTLHRLGWAHSAEAYLDGELVGGCYGIRLGNVFCGESMFARYPNASKAAFLTLAKNLFNDGLAFIDCQVPTSHLRSLGGQELDRSSFLQLLKKALAVRDLLGRDTADRRGSWADRYTEIQ</sequence>
<keyword evidence="3 4" id="KW-0012">Acyltransferase</keyword>
<comment type="catalytic activity">
    <reaction evidence="4">
        <text>N-terminal L-arginyl-[protein] + L-leucyl-tRNA(Leu) = N-terminal L-leucyl-L-arginyl-[protein] + tRNA(Leu) + H(+)</text>
        <dbReference type="Rhea" id="RHEA:50416"/>
        <dbReference type="Rhea" id="RHEA-COMP:9613"/>
        <dbReference type="Rhea" id="RHEA-COMP:9622"/>
        <dbReference type="Rhea" id="RHEA-COMP:12672"/>
        <dbReference type="Rhea" id="RHEA-COMP:12673"/>
        <dbReference type="ChEBI" id="CHEBI:15378"/>
        <dbReference type="ChEBI" id="CHEBI:64719"/>
        <dbReference type="ChEBI" id="CHEBI:78442"/>
        <dbReference type="ChEBI" id="CHEBI:78494"/>
        <dbReference type="ChEBI" id="CHEBI:133044"/>
        <dbReference type="EC" id="2.3.2.6"/>
    </reaction>
</comment>
<evidence type="ECO:0000256" key="1">
    <source>
        <dbReference type="ARBA" id="ARBA00022490"/>
    </source>
</evidence>
<comment type="function">
    <text evidence="4">Functions in the N-end rule pathway of protein degradation where it conjugates Leu, Phe and, less efficiently, Met from aminoacyl-tRNAs to the N-termini of proteins containing an N-terminal arginine or lysine.</text>
</comment>
<dbReference type="GO" id="GO:0008914">
    <property type="term" value="F:leucyl-tRNA--protein transferase activity"/>
    <property type="evidence" value="ECO:0007669"/>
    <property type="project" value="UniProtKB-UniRule"/>
</dbReference>
<keyword evidence="1 4" id="KW-0963">Cytoplasm</keyword>
<dbReference type="NCBIfam" id="TIGR00667">
    <property type="entry name" value="aat"/>
    <property type="match status" value="1"/>
</dbReference>
<comment type="subcellular location">
    <subcellularLocation>
        <location evidence="4">Cytoplasm</location>
    </subcellularLocation>
</comment>
<reference evidence="5" key="1">
    <citation type="journal article" date="2020" name="mSystems">
        <title>Genome- and Community-Level Interaction Insights into Carbon Utilization and Element Cycling Functions of Hydrothermarchaeota in Hydrothermal Sediment.</title>
        <authorList>
            <person name="Zhou Z."/>
            <person name="Liu Y."/>
            <person name="Xu W."/>
            <person name="Pan J."/>
            <person name="Luo Z.H."/>
            <person name="Li M."/>
        </authorList>
    </citation>
    <scope>NUCLEOTIDE SEQUENCE [LARGE SCALE GENOMIC DNA]</scope>
    <source>
        <strain evidence="5">SpSt-503</strain>
    </source>
</reference>
<comment type="catalytic activity">
    <reaction evidence="4">
        <text>L-phenylalanyl-tRNA(Phe) + an N-terminal L-alpha-aminoacyl-[protein] = an N-terminal L-phenylalanyl-L-alpha-aminoacyl-[protein] + tRNA(Phe)</text>
        <dbReference type="Rhea" id="RHEA:43632"/>
        <dbReference type="Rhea" id="RHEA-COMP:9668"/>
        <dbReference type="Rhea" id="RHEA-COMP:9699"/>
        <dbReference type="Rhea" id="RHEA-COMP:10636"/>
        <dbReference type="Rhea" id="RHEA-COMP:10637"/>
        <dbReference type="ChEBI" id="CHEBI:78442"/>
        <dbReference type="ChEBI" id="CHEBI:78531"/>
        <dbReference type="ChEBI" id="CHEBI:78597"/>
        <dbReference type="ChEBI" id="CHEBI:83561"/>
        <dbReference type="EC" id="2.3.2.6"/>
    </reaction>
</comment>
<dbReference type="EC" id="2.3.2.6" evidence="4"/>
<dbReference type="PANTHER" id="PTHR30098">
    <property type="entry name" value="LEUCYL/PHENYLALANYL-TRNA--PROTEIN TRANSFERASE"/>
    <property type="match status" value="1"/>
</dbReference>
<dbReference type="GO" id="GO:0030163">
    <property type="term" value="P:protein catabolic process"/>
    <property type="evidence" value="ECO:0007669"/>
    <property type="project" value="UniProtKB-UniRule"/>
</dbReference>
<evidence type="ECO:0000256" key="3">
    <source>
        <dbReference type="ARBA" id="ARBA00023315"/>
    </source>
</evidence>
<comment type="similarity">
    <text evidence="4">Belongs to the L/F-transferase family.</text>
</comment>
<dbReference type="InterPro" id="IPR042203">
    <property type="entry name" value="Leu/Phe-tRNA_Trfase_C"/>
</dbReference>
<dbReference type="Gene3D" id="3.40.630.70">
    <property type="entry name" value="Leucyl/phenylalanyl-tRNA-protein transferase, C-terminal domain"/>
    <property type="match status" value="1"/>
</dbReference>
<dbReference type="InterPro" id="IPR042221">
    <property type="entry name" value="Leu/Phe-tRNA_Trfase_N"/>
</dbReference>
<organism evidence="5">
    <name type="scientific">Gracilinema caldarium</name>
    <dbReference type="NCBI Taxonomy" id="215591"/>
    <lineage>
        <taxon>Bacteria</taxon>
        <taxon>Pseudomonadati</taxon>
        <taxon>Spirochaetota</taxon>
        <taxon>Spirochaetia</taxon>
        <taxon>Spirochaetales</taxon>
        <taxon>Breznakiellaceae</taxon>
        <taxon>Gracilinema</taxon>
    </lineage>
</organism>
<protein>
    <recommendedName>
        <fullName evidence="4">Leucyl/phenylalanyl-tRNA--protein transferase</fullName>
        <ecNumber evidence="4">2.3.2.6</ecNumber>
    </recommendedName>
    <alternativeName>
        <fullName evidence="4">L/F-transferase</fullName>
    </alternativeName>
    <alternativeName>
        <fullName evidence="4">Leucyltransferase</fullName>
    </alternativeName>
    <alternativeName>
        <fullName evidence="4">Phenyalanyltransferase</fullName>
    </alternativeName>
</protein>
<evidence type="ECO:0000256" key="4">
    <source>
        <dbReference type="HAMAP-Rule" id="MF_00688"/>
    </source>
</evidence>